<organism evidence="2 3">
    <name type="scientific">Panagrellus redivivus</name>
    <name type="common">Microworm</name>
    <dbReference type="NCBI Taxonomy" id="6233"/>
    <lineage>
        <taxon>Eukaryota</taxon>
        <taxon>Metazoa</taxon>
        <taxon>Ecdysozoa</taxon>
        <taxon>Nematoda</taxon>
        <taxon>Chromadorea</taxon>
        <taxon>Rhabditida</taxon>
        <taxon>Tylenchina</taxon>
        <taxon>Panagrolaimomorpha</taxon>
        <taxon>Panagrolaimoidea</taxon>
        <taxon>Panagrolaimidae</taxon>
        <taxon>Panagrellus</taxon>
    </lineage>
</organism>
<feature type="transmembrane region" description="Helical" evidence="1">
    <location>
        <begin position="136"/>
        <end position="158"/>
    </location>
</feature>
<name>A0A7E4W161_PANRE</name>
<dbReference type="WBParaSite" id="Pan_g6149.t1">
    <property type="protein sequence ID" value="Pan_g6149.t1"/>
    <property type="gene ID" value="Pan_g6149"/>
</dbReference>
<reference evidence="3" key="2">
    <citation type="submission" date="2020-10" db="UniProtKB">
        <authorList>
            <consortium name="WormBaseParasite"/>
        </authorList>
    </citation>
    <scope>IDENTIFICATION</scope>
</reference>
<evidence type="ECO:0000313" key="3">
    <source>
        <dbReference type="WBParaSite" id="Pan_g6149.t1"/>
    </source>
</evidence>
<feature type="transmembrane region" description="Helical" evidence="1">
    <location>
        <begin position="50"/>
        <end position="73"/>
    </location>
</feature>
<keyword evidence="1" id="KW-0812">Transmembrane</keyword>
<reference evidence="2" key="1">
    <citation type="journal article" date="2013" name="Genetics">
        <title>The draft genome and transcriptome of Panagrellus redivivus are shaped by the harsh demands of a free-living lifestyle.</title>
        <authorList>
            <person name="Srinivasan J."/>
            <person name="Dillman A.R."/>
            <person name="Macchietto M.G."/>
            <person name="Heikkinen L."/>
            <person name="Lakso M."/>
            <person name="Fracchia K.M."/>
            <person name="Antoshechkin I."/>
            <person name="Mortazavi A."/>
            <person name="Wong G."/>
            <person name="Sternberg P.W."/>
        </authorList>
    </citation>
    <scope>NUCLEOTIDE SEQUENCE [LARGE SCALE GENOMIC DNA]</scope>
    <source>
        <strain evidence="2">MT8872</strain>
    </source>
</reference>
<dbReference type="AlphaFoldDB" id="A0A7E4W161"/>
<feature type="transmembrane region" description="Helical" evidence="1">
    <location>
        <begin position="17"/>
        <end position="38"/>
    </location>
</feature>
<dbReference type="Proteomes" id="UP000492821">
    <property type="component" value="Unassembled WGS sequence"/>
</dbReference>
<protein>
    <submittedName>
        <fullName evidence="3">G protein-coupled receptor</fullName>
    </submittedName>
</protein>
<keyword evidence="1" id="KW-1133">Transmembrane helix</keyword>
<proteinExistence type="predicted"/>
<evidence type="ECO:0000256" key="1">
    <source>
        <dbReference type="SAM" id="Phobius"/>
    </source>
</evidence>
<keyword evidence="1" id="KW-0472">Membrane</keyword>
<evidence type="ECO:0000313" key="2">
    <source>
        <dbReference type="Proteomes" id="UP000492821"/>
    </source>
</evidence>
<feature type="transmembrane region" description="Helical" evidence="1">
    <location>
        <begin position="93"/>
        <end position="116"/>
    </location>
</feature>
<keyword evidence="2" id="KW-1185">Reference proteome</keyword>
<accession>A0A7E4W161</accession>
<sequence>MSSTQDVIVKSIFIDRYALLGLEIVNLIIGPFLIHVIVTKSKILGTFKWYLLNQTVFVQIFEFFIILLNPVLLNPYLSGFMSGILGPFIPYEGTLAICCICFCLLANMIVAVCLSVTNRFFFMFRPDFRKYLENKYTMCCLIGCHLSAYALVCVLFLVTATSPTILRQIAHNESSGLLDIYFDEPSLIYVSKYDVLPRMPFCTFIINKSSKMHVACF</sequence>